<evidence type="ECO:0000313" key="1">
    <source>
        <dbReference type="EMBL" id="KAK6758025.1"/>
    </source>
</evidence>
<sequence>MEELLEPARAERRTAGVKVTRVIESFSPDCYRMTKDKEQSVEQSLWRCAFDFDSESFEVYEREQLHNDLPACDFTMMCQISASILPDKSGTNL</sequence>
<dbReference type="EMBL" id="JAVFWL010000005">
    <property type="protein sequence ID" value="KAK6758025.1"/>
    <property type="molecule type" value="Genomic_DNA"/>
</dbReference>
<gene>
    <name evidence="1" type="primary">Necator_chrV.g20481</name>
    <name evidence="1" type="ORF">RB195_015688</name>
</gene>
<organism evidence="1 2">
    <name type="scientific">Necator americanus</name>
    <name type="common">Human hookworm</name>
    <dbReference type="NCBI Taxonomy" id="51031"/>
    <lineage>
        <taxon>Eukaryota</taxon>
        <taxon>Metazoa</taxon>
        <taxon>Ecdysozoa</taxon>
        <taxon>Nematoda</taxon>
        <taxon>Chromadorea</taxon>
        <taxon>Rhabditida</taxon>
        <taxon>Rhabditina</taxon>
        <taxon>Rhabditomorpha</taxon>
        <taxon>Strongyloidea</taxon>
        <taxon>Ancylostomatidae</taxon>
        <taxon>Bunostominae</taxon>
        <taxon>Necator</taxon>
    </lineage>
</organism>
<name>A0ABR1E6W7_NECAM</name>
<accession>A0ABR1E6W7</accession>
<reference evidence="1 2" key="1">
    <citation type="submission" date="2023-08" db="EMBL/GenBank/DDBJ databases">
        <title>A Necator americanus chromosomal reference genome.</title>
        <authorList>
            <person name="Ilik V."/>
            <person name="Petrzelkova K.J."/>
            <person name="Pardy F."/>
            <person name="Fuh T."/>
            <person name="Niatou-Singa F.S."/>
            <person name="Gouil Q."/>
            <person name="Baker L."/>
            <person name="Ritchie M.E."/>
            <person name="Jex A.R."/>
            <person name="Gazzola D."/>
            <person name="Li H."/>
            <person name="Toshio Fujiwara R."/>
            <person name="Zhan B."/>
            <person name="Aroian R.V."/>
            <person name="Pafco B."/>
            <person name="Schwarz E.M."/>
        </authorList>
    </citation>
    <scope>NUCLEOTIDE SEQUENCE [LARGE SCALE GENOMIC DNA]</scope>
    <source>
        <strain evidence="1 2">Aroian</strain>
        <tissue evidence="1">Whole animal</tissue>
    </source>
</reference>
<protein>
    <submittedName>
        <fullName evidence="1">Uncharacterized protein</fullName>
    </submittedName>
</protein>
<proteinExistence type="predicted"/>
<keyword evidence="2" id="KW-1185">Reference proteome</keyword>
<comment type="caution">
    <text evidence="1">The sequence shown here is derived from an EMBL/GenBank/DDBJ whole genome shotgun (WGS) entry which is preliminary data.</text>
</comment>
<dbReference type="Proteomes" id="UP001303046">
    <property type="component" value="Unassembled WGS sequence"/>
</dbReference>
<evidence type="ECO:0000313" key="2">
    <source>
        <dbReference type="Proteomes" id="UP001303046"/>
    </source>
</evidence>